<dbReference type="SUPFAM" id="SSF57196">
    <property type="entry name" value="EGF/Laminin"/>
    <property type="match status" value="1"/>
</dbReference>
<evidence type="ECO:0000256" key="4">
    <source>
        <dbReference type="ARBA" id="ARBA00022989"/>
    </source>
</evidence>
<evidence type="ECO:0000313" key="13">
    <source>
        <dbReference type="EMBL" id="KAL0979892.1"/>
    </source>
</evidence>
<comment type="subcellular location">
    <subcellularLocation>
        <location evidence="1">Membrane</location>
        <topology evidence="1">Single-pass type I membrane protein</topology>
    </subcellularLocation>
</comment>
<feature type="domain" description="EGF-like" evidence="12">
    <location>
        <begin position="63"/>
        <end position="103"/>
    </location>
</feature>
<keyword evidence="7 9" id="KW-1015">Disulfide bond</keyword>
<keyword evidence="14" id="KW-1185">Reference proteome</keyword>
<dbReference type="PROSITE" id="PS50026">
    <property type="entry name" value="EGF_3"/>
    <property type="match status" value="1"/>
</dbReference>
<evidence type="ECO:0000256" key="1">
    <source>
        <dbReference type="ARBA" id="ARBA00004479"/>
    </source>
</evidence>
<keyword evidence="8" id="KW-0325">Glycoprotein</keyword>
<dbReference type="GO" id="GO:0016020">
    <property type="term" value="C:membrane"/>
    <property type="evidence" value="ECO:0007669"/>
    <property type="project" value="UniProtKB-SubCell"/>
</dbReference>
<keyword evidence="5" id="KW-0339">Growth factor</keyword>
<feature type="signal peptide" evidence="11">
    <location>
        <begin position="1"/>
        <end position="27"/>
    </location>
</feature>
<evidence type="ECO:0000256" key="2">
    <source>
        <dbReference type="ARBA" id="ARBA00022536"/>
    </source>
</evidence>
<dbReference type="PANTHER" id="PTHR10740:SF10">
    <property type="entry name" value="EPIGEN"/>
    <property type="match status" value="1"/>
</dbReference>
<dbReference type="AlphaFoldDB" id="A0ABD0XDR6"/>
<evidence type="ECO:0000256" key="5">
    <source>
        <dbReference type="ARBA" id="ARBA00023030"/>
    </source>
</evidence>
<dbReference type="PROSITE" id="PS00022">
    <property type="entry name" value="EGF_1"/>
    <property type="match status" value="1"/>
</dbReference>
<dbReference type="Gene3D" id="2.10.25.10">
    <property type="entry name" value="Laminin"/>
    <property type="match status" value="1"/>
</dbReference>
<feature type="disulfide bond" evidence="9">
    <location>
        <begin position="93"/>
        <end position="102"/>
    </location>
</feature>
<organism evidence="13 14">
    <name type="scientific">Umbra pygmaea</name>
    <name type="common">Eastern mudminnow</name>
    <dbReference type="NCBI Taxonomy" id="75934"/>
    <lineage>
        <taxon>Eukaryota</taxon>
        <taxon>Metazoa</taxon>
        <taxon>Chordata</taxon>
        <taxon>Craniata</taxon>
        <taxon>Vertebrata</taxon>
        <taxon>Euteleostomi</taxon>
        <taxon>Actinopterygii</taxon>
        <taxon>Neopterygii</taxon>
        <taxon>Teleostei</taxon>
        <taxon>Protacanthopterygii</taxon>
        <taxon>Esociformes</taxon>
        <taxon>Umbridae</taxon>
        <taxon>Umbra</taxon>
    </lineage>
</organism>
<protein>
    <recommendedName>
        <fullName evidence="12">EGF-like domain-containing protein</fullName>
    </recommendedName>
</protein>
<evidence type="ECO:0000259" key="12">
    <source>
        <dbReference type="PROSITE" id="PS50026"/>
    </source>
</evidence>
<gene>
    <name evidence="13" type="ORF">UPYG_G00191200</name>
</gene>
<evidence type="ECO:0000256" key="3">
    <source>
        <dbReference type="ARBA" id="ARBA00022692"/>
    </source>
</evidence>
<dbReference type="EMBL" id="JAGEUA010000005">
    <property type="protein sequence ID" value="KAL0979892.1"/>
    <property type="molecule type" value="Genomic_DNA"/>
</dbReference>
<evidence type="ECO:0000256" key="11">
    <source>
        <dbReference type="SAM" id="SignalP"/>
    </source>
</evidence>
<sequence>MSTQRQTVRASTLLAVAILIHLAGTQSADPQGNLEPTKRTVNGAESTVPVNGSEMEKPHVLTMSKSCRGKDTAYCMHGQCMYPTDIDTPACKCHPSYSGERCNLLSHETTLNELTTMEEVIAICVGVALFLGCFAIILYCFIRKRCEKLYSPYKTYASTRTSV</sequence>
<comment type="caution">
    <text evidence="9">Lacks conserved residue(s) required for the propagation of feature annotation.</text>
</comment>
<evidence type="ECO:0000256" key="7">
    <source>
        <dbReference type="ARBA" id="ARBA00023157"/>
    </source>
</evidence>
<evidence type="ECO:0000313" key="14">
    <source>
        <dbReference type="Proteomes" id="UP001557470"/>
    </source>
</evidence>
<evidence type="ECO:0000256" key="9">
    <source>
        <dbReference type="PROSITE-ProRule" id="PRU00076"/>
    </source>
</evidence>
<dbReference type="Proteomes" id="UP001557470">
    <property type="component" value="Unassembled WGS sequence"/>
</dbReference>
<dbReference type="GO" id="GO:0008083">
    <property type="term" value="F:growth factor activity"/>
    <property type="evidence" value="ECO:0007669"/>
    <property type="project" value="UniProtKB-KW"/>
</dbReference>
<dbReference type="InterPro" id="IPR000742">
    <property type="entry name" value="EGF"/>
</dbReference>
<dbReference type="PANTHER" id="PTHR10740">
    <property type="entry name" value="TRANSFORMING GROWTH FACTOR ALPHA"/>
    <property type="match status" value="1"/>
</dbReference>
<evidence type="ECO:0000256" key="6">
    <source>
        <dbReference type="ARBA" id="ARBA00023136"/>
    </source>
</evidence>
<evidence type="ECO:0000256" key="10">
    <source>
        <dbReference type="SAM" id="Phobius"/>
    </source>
</evidence>
<keyword evidence="6 10" id="KW-0472">Membrane</keyword>
<proteinExistence type="predicted"/>
<accession>A0ABD0XDR6</accession>
<reference evidence="13 14" key="1">
    <citation type="submission" date="2024-06" db="EMBL/GenBank/DDBJ databases">
        <authorList>
            <person name="Pan Q."/>
            <person name="Wen M."/>
            <person name="Jouanno E."/>
            <person name="Zahm M."/>
            <person name="Klopp C."/>
            <person name="Cabau C."/>
            <person name="Louis A."/>
            <person name="Berthelot C."/>
            <person name="Parey E."/>
            <person name="Roest Crollius H."/>
            <person name="Montfort J."/>
            <person name="Robinson-Rechavi M."/>
            <person name="Bouchez O."/>
            <person name="Lampietro C."/>
            <person name="Lopez Roques C."/>
            <person name="Donnadieu C."/>
            <person name="Postlethwait J."/>
            <person name="Bobe J."/>
            <person name="Verreycken H."/>
            <person name="Guiguen Y."/>
        </authorList>
    </citation>
    <scope>NUCLEOTIDE SEQUENCE [LARGE SCALE GENOMIC DNA]</scope>
    <source>
        <strain evidence="13">Up_M1</strain>
        <tissue evidence="13">Testis</tissue>
    </source>
</reference>
<keyword evidence="2 9" id="KW-0245">EGF-like domain</keyword>
<name>A0ABD0XDR6_UMBPY</name>
<feature type="transmembrane region" description="Helical" evidence="10">
    <location>
        <begin position="120"/>
        <end position="142"/>
    </location>
</feature>
<keyword evidence="11" id="KW-0732">Signal</keyword>
<keyword evidence="4 10" id="KW-1133">Transmembrane helix</keyword>
<feature type="chain" id="PRO_5044826501" description="EGF-like domain-containing protein" evidence="11">
    <location>
        <begin position="28"/>
        <end position="163"/>
    </location>
</feature>
<keyword evidence="3 10" id="KW-0812">Transmembrane</keyword>
<evidence type="ECO:0000256" key="8">
    <source>
        <dbReference type="ARBA" id="ARBA00023180"/>
    </source>
</evidence>
<comment type="caution">
    <text evidence="13">The sequence shown here is derived from an EMBL/GenBank/DDBJ whole genome shotgun (WGS) entry which is preliminary data.</text>
</comment>